<accession>A0A1M4SA68</accession>
<dbReference type="EMBL" id="FQVG01000001">
    <property type="protein sequence ID" value="SHE29091.1"/>
    <property type="molecule type" value="Genomic_DNA"/>
</dbReference>
<reference evidence="3" key="1">
    <citation type="submission" date="2016-11" db="EMBL/GenBank/DDBJ databases">
        <authorList>
            <person name="Varghese N."/>
            <person name="Submissions S."/>
        </authorList>
    </citation>
    <scope>NUCLEOTIDE SEQUENCE [LARGE SCALE GENOMIC DNA]</scope>
    <source>
        <strain evidence="3">DSM 10124</strain>
    </source>
</reference>
<keyword evidence="3" id="KW-1185">Reference proteome</keyword>
<keyword evidence="1" id="KW-1133">Transmembrane helix</keyword>
<dbReference type="RefSeq" id="WP_027307910.1">
    <property type="nucleotide sequence ID" value="NZ_FQVG01000001.1"/>
</dbReference>
<evidence type="ECO:0000256" key="1">
    <source>
        <dbReference type="SAM" id="Phobius"/>
    </source>
</evidence>
<proteinExistence type="predicted"/>
<evidence type="ECO:0000313" key="3">
    <source>
        <dbReference type="Proteomes" id="UP000184423"/>
    </source>
</evidence>
<dbReference type="AlphaFoldDB" id="A0A1M4SA68"/>
<gene>
    <name evidence="2" type="ORF">SAMN02746091_00086</name>
</gene>
<name>A0A1M4SA68_9CLOT</name>
<protein>
    <submittedName>
        <fullName evidence="2">Uncharacterized protein</fullName>
    </submittedName>
</protein>
<keyword evidence="1" id="KW-0812">Transmembrane</keyword>
<evidence type="ECO:0000313" key="2">
    <source>
        <dbReference type="EMBL" id="SHE29091.1"/>
    </source>
</evidence>
<feature type="transmembrane region" description="Helical" evidence="1">
    <location>
        <begin position="47"/>
        <end position="69"/>
    </location>
</feature>
<organism evidence="2 3">
    <name type="scientific">Caloramator proteoclasticus DSM 10124</name>
    <dbReference type="NCBI Taxonomy" id="1121262"/>
    <lineage>
        <taxon>Bacteria</taxon>
        <taxon>Bacillati</taxon>
        <taxon>Bacillota</taxon>
        <taxon>Clostridia</taxon>
        <taxon>Eubacteriales</taxon>
        <taxon>Clostridiaceae</taxon>
        <taxon>Caloramator</taxon>
    </lineage>
</organism>
<feature type="transmembrane region" description="Helical" evidence="1">
    <location>
        <begin position="18"/>
        <end position="35"/>
    </location>
</feature>
<sequence length="202" mass="24619">MKIKKKLAKERAKFKRSIFFSITIMIVMLYLVKVLDDQGYFIGLERTLIYANLYIIEFLFIVYMFRMYVDSTFDIIFKQDRVKVQKLFSRVVNIPLDNILFVDVVEKYDDFQIIILIDKMKRSKSLILFDKQYALNHNDYLKCYKEASHFYDREKFYCYIIKNGGAKKYFYLYKLYKTCYRAHFTDRAIKYIKLVIDEYNLS</sequence>
<keyword evidence="1" id="KW-0472">Membrane</keyword>
<dbReference type="Proteomes" id="UP000184423">
    <property type="component" value="Unassembled WGS sequence"/>
</dbReference>